<dbReference type="RefSeq" id="XP_031858610.2">
    <property type="nucleotide sequence ID" value="XM_032007113.2"/>
</dbReference>
<dbReference type="Proteomes" id="UP000322225">
    <property type="component" value="Chromosome 1"/>
</dbReference>
<organism evidence="1 2">
    <name type="scientific">Kwoniella shandongensis</name>
    <dbReference type="NCBI Taxonomy" id="1734106"/>
    <lineage>
        <taxon>Eukaryota</taxon>
        <taxon>Fungi</taxon>
        <taxon>Dikarya</taxon>
        <taxon>Basidiomycota</taxon>
        <taxon>Agaricomycotina</taxon>
        <taxon>Tremellomycetes</taxon>
        <taxon>Tremellales</taxon>
        <taxon>Cryptococcaceae</taxon>
        <taxon>Kwoniella</taxon>
    </lineage>
</organism>
<reference evidence="1" key="1">
    <citation type="submission" date="2017-08" db="EMBL/GenBank/DDBJ databases">
        <authorList>
            <person name="Cuomo C."/>
            <person name="Billmyre B."/>
            <person name="Heitman J."/>
        </authorList>
    </citation>
    <scope>NUCLEOTIDE SEQUENCE</scope>
    <source>
        <strain evidence="1">CBS 12478</strain>
    </source>
</reference>
<dbReference type="AlphaFoldDB" id="A0AAJ8LDU0"/>
<sequence>MFSRITTPAHTRILHSSAIRTMSSSAAAAAATSKTPINLISVNTFPERAAKVIGAVIENVKDKYTIVHAGNSTTIEGVKPLLEKTQPPPGILFAASMWTPEQQEEIQQIARNTIPGIKTHAIPSGLQQKSGVEGVIQYLGETIDEIMAKK</sequence>
<protein>
    <submittedName>
        <fullName evidence="1">Uncharacterized protein</fullName>
    </submittedName>
</protein>
<dbReference type="KEGG" id="ksn:43591281"/>
<reference evidence="1" key="2">
    <citation type="submission" date="2024-01" db="EMBL/GenBank/DDBJ databases">
        <title>Comparative genomics of Cryptococcus and Kwoniella reveals pathogenesis evolution and contrasting modes of karyotype evolution via chromosome fusion or intercentromeric recombination.</title>
        <authorList>
            <person name="Coelho M.A."/>
            <person name="David-Palma M."/>
            <person name="Shea T."/>
            <person name="Bowers K."/>
            <person name="McGinley-Smith S."/>
            <person name="Mohammad A.W."/>
            <person name="Gnirke A."/>
            <person name="Yurkov A.M."/>
            <person name="Nowrousian M."/>
            <person name="Sun S."/>
            <person name="Cuomo C.A."/>
            <person name="Heitman J."/>
        </authorList>
    </citation>
    <scope>NUCLEOTIDE SEQUENCE</scope>
    <source>
        <strain evidence="1">CBS 12478</strain>
    </source>
</reference>
<name>A0AAJ8LDU0_9TREE</name>
<dbReference type="EMBL" id="CP144051">
    <property type="protein sequence ID" value="WWD15615.1"/>
    <property type="molecule type" value="Genomic_DNA"/>
</dbReference>
<evidence type="ECO:0000313" key="1">
    <source>
        <dbReference type="EMBL" id="WWD15615.1"/>
    </source>
</evidence>
<proteinExistence type="predicted"/>
<gene>
    <name evidence="1" type="ORF">CI109_100037</name>
</gene>
<evidence type="ECO:0000313" key="2">
    <source>
        <dbReference type="Proteomes" id="UP000322225"/>
    </source>
</evidence>
<accession>A0AAJ8LDU0</accession>
<dbReference type="GeneID" id="43591281"/>
<keyword evidence="2" id="KW-1185">Reference proteome</keyword>